<organism evidence="3 4">
    <name type="scientific">Scylla paramamosain</name>
    <name type="common">Mud crab</name>
    <dbReference type="NCBI Taxonomy" id="85552"/>
    <lineage>
        <taxon>Eukaryota</taxon>
        <taxon>Metazoa</taxon>
        <taxon>Ecdysozoa</taxon>
        <taxon>Arthropoda</taxon>
        <taxon>Crustacea</taxon>
        <taxon>Multicrustacea</taxon>
        <taxon>Malacostraca</taxon>
        <taxon>Eumalacostraca</taxon>
        <taxon>Eucarida</taxon>
        <taxon>Decapoda</taxon>
        <taxon>Pleocyemata</taxon>
        <taxon>Brachyura</taxon>
        <taxon>Eubrachyura</taxon>
        <taxon>Portunoidea</taxon>
        <taxon>Portunidae</taxon>
        <taxon>Portuninae</taxon>
        <taxon>Scylla</taxon>
    </lineage>
</organism>
<feature type="region of interest" description="Disordered" evidence="1">
    <location>
        <begin position="69"/>
        <end position="177"/>
    </location>
</feature>
<dbReference type="Gene3D" id="1.10.10.2010">
    <property type="match status" value="1"/>
</dbReference>
<feature type="compositionally biased region" description="Basic and acidic residues" evidence="1">
    <location>
        <begin position="151"/>
        <end position="177"/>
    </location>
</feature>
<accession>A0AAW0TST0</accession>
<dbReference type="InterPro" id="IPR031996">
    <property type="entry name" value="NVL2_nucleolin-bd"/>
</dbReference>
<evidence type="ECO:0000256" key="1">
    <source>
        <dbReference type="SAM" id="MobiDB-lite"/>
    </source>
</evidence>
<keyword evidence="4" id="KW-1185">Reference proteome</keyword>
<feature type="compositionally biased region" description="Acidic residues" evidence="1">
    <location>
        <begin position="69"/>
        <end position="78"/>
    </location>
</feature>
<dbReference type="Pfam" id="PF16725">
    <property type="entry name" value="Nucleolin_bd"/>
    <property type="match status" value="1"/>
</dbReference>
<dbReference type="EMBL" id="JARAKH010000026">
    <property type="protein sequence ID" value="KAK8390093.1"/>
    <property type="molecule type" value="Genomic_DNA"/>
</dbReference>
<dbReference type="AlphaFoldDB" id="A0AAW0TST0"/>
<name>A0AAW0TST0_SCYPA</name>
<dbReference type="Proteomes" id="UP001487740">
    <property type="component" value="Unassembled WGS sequence"/>
</dbReference>
<dbReference type="InterPro" id="IPR038100">
    <property type="entry name" value="NLV2_N_sf"/>
</dbReference>
<evidence type="ECO:0000313" key="4">
    <source>
        <dbReference type="Proteomes" id="UP001487740"/>
    </source>
</evidence>
<protein>
    <recommendedName>
        <fullName evidence="2">NVL2 nucleolin binding domain-containing protein</fullName>
    </recommendedName>
</protein>
<comment type="caution">
    <text evidence="3">The sequence shown here is derived from an EMBL/GenBank/DDBJ whole genome shotgun (WGS) entry which is preliminary data.</text>
</comment>
<reference evidence="3 4" key="1">
    <citation type="submission" date="2023-03" db="EMBL/GenBank/DDBJ databases">
        <title>High-quality genome of Scylla paramamosain provides insights in environmental adaptation.</title>
        <authorList>
            <person name="Zhang L."/>
        </authorList>
    </citation>
    <scope>NUCLEOTIDE SEQUENCE [LARGE SCALE GENOMIC DNA]</scope>
    <source>
        <strain evidence="3">LZ_2023a</strain>
        <tissue evidence="3">Muscle</tissue>
    </source>
</reference>
<proteinExistence type="predicted"/>
<evidence type="ECO:0000313" key="3">
    <source>
        <dbReference type="EMBL" id="KAK8390093.1"/>
    </source>
</evidence>
<evidence type="ECO:0000259" key="2">
    <source>
        <dbReference type="Pfam" id="PF16725"/>
    </source>
</evidence>
<gene>
    <name evidence="3" type="ORF">O3P69_012964</name>
</gene>
<feature type="domain" description="NVL2 nucleolin binding" evidence="2">
    <location>
        <begin position="2"/>
        <end position="58"/>
    </location>
</feature>
<sequence length="177" mass="20470">MKRPYFQERSLPARVEKFMSENKHVDLEDMTDHLINNYREFRGKNRKAFMKSVEKAYEWQLYCQQLDQDSGEDIEDSDGGGPDILEITEPDTLPRQGKNTNMMLTKMYKSASANSSPRPKKKNDFFVLDTEGNSSFNGTRTPEASARKKRKEGEGEGWRHRGTDKEKEEEAAHSRGI</sequence>
<feature type="compositionally biased region" description="Polar residues" evidence="1">
    <location>
        <begin position="131"/>
        <end position="142"/>
    </location>
</feature>